<dbReference type="KEGG" id="buo:BRPE64_BCDS07090"/>
<organism evidence="2 3">
    <name type="scientific">Caballeronia insecticola</name>
    <dbReference type="NCBI Taxonomy" id="758793"/>
    <lineage>
        <taxon>Bacteria</taxon>
        <taxon>Pseudomonadati</taxon>
        <taxon>Pseudomonadota</taxon>
        <taxon>Betaproteobacteria</taxon>
        <taxon>Burkholderiales</taxon>
        <taxon>Burkholderiaceae</taxon>
        <taxon>Caballeronia</taxon>
    </lineage>
</organism>
<gene>
    <name evidence="2" type="ORF">BRPE64_BCDS07090</name>
</gene>
<protein>
    <submittedName>
        <fullName evidence="2">Uncharacterized protein</fullName>
    </submittedName>
</protein>
<sequence>MRDSVDTSVTYFRRYSSEDSGQKNAAYSGFTETRQNE</sequence>
<dbReference type="EMBL" id="AP013059">
    <property type="protein sequence ID" value="BAN25370.1"/>
    <property type="molecule type" value="Genomic_DNA"/>
</dbReference>
<evidence type="ECO:0000256" key="1">
    <source>
        <dbReference type="SAM" id="MobiDB-lite"/>
    </source>
</evidence>
<keyword evidence="3" id="KW-1185">Reference proteome</keyword>
<reference evidence="2 3" key="2">
    <citation type="journal article" date="2018" name="Int. J. Syst. Evol. Microbiol.">
        <title>Burkholderia insecticola sp. nov., a gut symbiotic bacterium of the bean bug Riptortus pedestris.</title>
        <authorList>
            <person name="Takeshita K."/>
            <person name="Tamaki H."/>
            <person name="Ohbayashi T."/>
            <person name="Meng X.-Y."/>
            <person name="Sone T."/>
            <person name="Mitani Y."/>
            <person name="Peeters C."/>
            <person name="Kikuchi Y."/>
            <person name="Vandamme P."/>
        </authorList>
    </citation>
    <scope>NUCLEOTIDE SEQUENCE [LARGE SCALE GENOMIC DNA]</scope>
    <source>
        <strain evidence="2">RPE64</strain>
    </source>
</reference>
<evidence type="ECO:0000313" key="2">
    <source>
        <dbReference type="EMBL" id="BAN25370.1"/>
    </source>
</evidence>
<feature type="region of interest" description="Disordered" evidence="1">
    <location>
        <begin position="16"/>
        <end position="37"/>
    </location>
</feature>
<proteinExistence type="predicted"/>
<name>R4WWA5_9BURK</name>
<dbReference type="AlphaFoldDB" id="R4WWA5"/>
<accession>R4WWA5</accession>
<reference evidence="2 3" key="1">
    <citation type="journal article" date="2013" name="Genome Announc.">
        <title>Complete Genome Sequence of Burkholderia sp. Strain RPE64, Bacterial Symbiont of the Bean Bug Riptortus pedestris.</title>
        <authorList>
            <person name="Shibata T.F."/>
            <person name="Maeda T."/>
            <person name="Nikoh N."/>
            <person name="Yamaguchi K."/>
            <person name="Oshima K."/>
            <person name="Hattori M."/>
            <person name="Nishiyama T."/>
            <person name="Hasebe M."/>
            <person name="Fukatsu T."/>
            <person name="Kikuchi Y."/>
            <person name="Shigenobu S."/>
        </authorList>
    </citation>
    <scope>NUCLEOTIDE SEQUENCE [LARGE SCALE GENOMIC DNA]</scope>
</reference>
<feature type="compositionally biased region" description="Polar residues" evidence="1">
    <location>
        <begin position="22"/>
        <end position="37"/>
    </location>
</feature>
<evidence type="ECO:0000313" key="3">
    <source>
        <dbReference type="Proteomes" id="UP000013966"/>
    </source>
</evidence>
<dbReference type="HOGENOM" id="CLU_3341228_0_0_4"/>
<dbReference type="Proteomes" id="UP000013966">
    <property type="component" value="Chromosome 2"/>
</dbReference>